<gene>
    <name evidence="1" type="ORF">D7223_24025</name>
</gene>
<sequence>MKDGERSATALVGSRERVFLMQFWARGVCMARGNTDDLHAVAGAMRTWQSGARVRELGSEWPFVTFSPLAAAHERGEAAECTWRRYHENARRAPQLLRLHSFITVAIHEPRLRQLMPFTSHWNLGFSRTVGYPYSGDCPWVEPLDGDRYRVTAADRRRELGTADAARSVALVLAELPDR</sequence>
<dbReference type="InterPro" id="IPR045682">
    <property type="entry name" value="DUF6193"/>
</dbReference>
<organism evidence="1 2">
    <name type="scientific">Micromonospora endolithica</name>
    <dbReference type="NCBI Taxonomy" id="230091"/>
    <lineage>
        <taxon>Bacteria</taxon>
        <taxon>Bacillati</taxon>
        <taxon>Actinomycetota</taxon>
        <taxon>Actinomycetes</taxon>
        <taxon>Micromonosporales</taxon>
        <taxon>Micromonosporaceae</taxon>
        <taxon>Micromonospora</taxon>
    </lineage>
</organism>
<dbReference type="AlphaFoldDB" id="A0A3A9Z1Y0"/>
<evidence type="ECO:0000313" key="1">
    <source>
        <dbReference type="EMBL" id="RKN41416.1"/>
    </source>
</evidence>
<comment type="caution">
    <text evidence="1">The sequence shown here is derived from an EMBL/GenBank/DDBJ whole genome shotgun (WGS) entry which is preliminary data.</text>
</comment>
<proteinExistence type="predicted"/>
<dbReference type="Proteomes" id="UP000281726">
    <property type="component" value="Unassembled WGS sequence"/>
</dbReference>
<name>A0A3A9Z1Y0_9ACTN</name>
<reference evidence="1 2" key="1">
    <citation type="journal article" date="2004" name="Syst. Appl. Microbiol.">
        <title>Cryptoendolithic actinomycetes from antarctic sandstone rock samples: Micromonospora endolithica sp. nov. and two isolates related to Micromonospora coerulea Jensen 1932.</title>
        <authorList>
            <person name="Hirsch P."/>
            <person name="Mevs U."/>
            <person name="Kroppenstedt R.M."/>
            <person name="Schumann P."/>
            <person name="Stackebrandt E."/>
        </authorList>
    </citation>
    <scope>NUCLEOTIDE SEQUENCE [LARGE SCALE GENOMIC DNA]</scope>
    <source>
        <strain evidence="1 2">JCM 12677</strain>
    </source>
</reference>
<dbReference type="RefSeq" id="WP_120730708.1">
    <property type="nucleotide sequence ID" value="NZ_RBAK01000011.1"/>
</dbReference>
<dbReference type="Pfam" id="PF19692">
    <property type="entry name" value="DUF6193"/>
    <property type="match status" value="1"/>
</dbReference>
<accession>A0A3A9Z1Y0</accession>
<keyword evidence="2" id="KW-1185">Reference proteome</keyword>
<protein>
    <submittedName>
        <fullName evidence="1">Uncharacterized protein</fullName>
    </submittedName>
</protein>
<evidence type="ECO:0000313" key="2">
    <source>
        <dbReference type="Proteomes" id="UP000281726"/>
    </source>
</evidence>
<dbReference type="OrthoDB" id="3378006at2"/>
<dbReference type="EMBL" id="RBAK01000011">
    <property type="protein sequence ID" value="RKN41416.1"/>
    <property type="molecule type" value="Genomic_DNA"/>
</dbReference>